<dbReference type="Pfam" id="PF22175">
    <property type="entry name" value="Ogg-HhH"/>
    <property type="match status" value="1"/>
</dbReference>
<dbReference type="InterPro" id="IPR011257">
    <property type="entry name" value="DNA_glycosylase"/>
</dbReference>
<reference evidence="6 7" key="1">
    <citation type="submission" date="2015-03" db="EMBL/GenBank/DDBJ databases">
        <authorList>
            <person name="Murphy D."/>
        </authorList>
    </citation>
    <scope>NUCLEOTIDE SEQUENCE [LARGE SCALE GENOMIC DNA]</scope>
    <source>
        <strain evidence="6 7">PAP088</strain>
    </source>
</reference>
<evidence type="ECO:0000256" key="2">
    <source>
        <dbReference type="ARBA" id="ARBA00022801"/>
    </source>
</evidence>
<accession>A0A0U0ZR19</accession>
<dbReference type="GO" id="GO:0003906">
    <property type="term" value="F:DNA-(apurinic or apyrimidinic site) endonuclease activity"/>
    <property type="evidence" value="ECO:0007669"/>
    <property type="project" value="InterPro"/>
</dbReference>
<keyword evidence="6" id="KW-0456">Lyase</keyword>
<feature type="compositionally biased region" description="Polar residues" evidence="5">
    <location>
        <begin position="1"/>
        <end position="11"/>
    </location>
</feature>
<sequence length="258" mass="28518">MWALATETSVDPQYGRDRLSHPGPLVTLSPNGYEPRTLRWGQMWQIGTAAFWVAITAEEHAGVPTAYGLGRGLAEEVAACLLGGYGMPAEVGLAAFYAVRDRGLLRQAPSAADIEQVLRQPLNVGERQVRYRFPAQRATYLAAALARIASEPAPHTAHELRAWLQTMPGIGPKTSGWIVRNHLSSDEVAIIDIHIQRAGIAAGVFDPTWTATRNYAPMEAFFLDWARHGDVHARDLDSTIWEASVKLARWKMRRNSAR</sequence>
<feature type="region of interest" description="Disordered" evidence="5">
    <location>
        <begin position="1"/>
        <end position="26"/>
    </location>
</feature>
<evidence type="ECO:0000256" key="5">
    <source>
        <dbReference type="SAM" id="MobiDB-lite"/>
    </source>
</evidence>
<dbReference type="Gene3D" id="1.10.340.30">
    <property type="entry name" value="Hypothetical protein, domain 2"/>
    <property type="match status" value="1"/>
</dbReference>
<evidence type="ECO:0000256" key="4">
    <source>
        <dbReference type="ARBA" id="ARBA00023295"/>
    </source>
</evidence>
<dbReference type="EMBL" id="CSWP01000009">
    <property type="protein sequence ID" value="CPV66461.1"/>
    <property type="molecule type" value="Genomic_DNA"/>
</dbReference>
<protein>
    <submittedName>
        <fullName evidence="6">N-glycosylase/DNA lyase</fullName>
    </submittedName>
</protein>
<keyword evidence="4" id="KW-0326">Glycosidase</keyword>
<dbReference type="SUPFAM" id="SSF48150">
    <property type="entry name" value="DNA-glycosylase"/>
    <property type="match status" value="1"/>
</dbReference>
<gene>
    <name evidence="6" type="ORF">ERS075579_04007</name>
</gene>
<evidence type="ECO:0000313" key="6">
    <source>
        <dbReference type="EMBL" id="CPV66461.1"/>
    </source>
</evidence>
<organism evidence="6 7">
    <name type="scientific">Mycobacteroides abscessus</name>
    <dbReference type="NCBI Taxonomy" id="36809"/>
    <lineage>
        <taxon>Bacteria</taxon>
        <taxon>Bacillati</taxon>
        <taxon>Actinomycetota</taxon>
        <taxon>Actinomycetes</taxon>
        <taxon>Mycobacteriales</taxon>
        <taxon>Mycobacteriaceae</taxon>
        <taxon>Mycobacteroides</taxon>
    </lineage>
</organism>
<evidence type="ECO:0000256" key="1">
    <source>
        <dbReference type="ARBA" id="ARBA00022763"/>
    </source>
</evidence>
<proteinExistence type="predicted"/>
<dbReference type="GO" id="GO:0016799">
    <property type="term" value="F:hydrolase activity, hydrolyzing N-glycosyl compounds"/>
    <property type="evidence" value="ECO:0007669"/>
    <property type="project" value="InterPro"/>
</dbReference>
<evidence type="ECO:0000313" key="7">
    <source>
        <dbReference type="Proteomes" id="UP000045782"/>
    </source>
</evidence>
<dbReference type="Proteomes" id="UP000045782">
    <property type="component" value="Unassembled WGS sequence"/>
</dbReference>
<dbReference type="InterPro" id="IPR012092">
    <property type="entry name" value="DNA_glyclase/AP_lyase_Ogg"/>
</dbReference>
<dbReference type="GO" id="GO:0016829">
    <property type="term" value="F:lyase activity"/>
    <property type="evidence" value="ECO:0007669"/>
    <property type="project" value="UniProtKB-KW"/>
</dbReference>
<name>A0A0U0ZR19_9MYCO</name>
<evidence type="ECO:0000256" key="3">
    <source>
        <dbReference type="ARBA" id="ARBA00023204"/>
    </source>
</evidence>
<keyword evidence="1" id="KW-0227">DNA damage</keyword>
<dbReference type="GO" id="GO:0006281">
    <property type="term" value="P:DNA repair"/>
    <property type="evidence" value="ECO:0007669"/>
    <property type="project" value="UniProtKB-KW"/>
</dbReference>
<keyword evidence="2" id="KW-0378">Hydrolase</keyword>
<dbReference type="AlphaFoldDB" id="A0A0U0ZR19"/>
<keyword evidence="3" id="KW-0234">DNA repair</keyword>